<dbReference type="PANTHER" id="PTHR43268">
    <property type="entry name" value="THIOSULFATE SULFURTRANSFERASE/RHODANESE-LIKE DOMAIN-CONTAINING PROTEIN 2"/>
    <property type="match status" value="1"/>
</dbReference>
<dbReference type="EMBL" id="HBGY01000189">
    <property type="protein sequence ID" value="CAD9554144.1"/>
    <property type="molecule type" value="Transcribed_RNA"/>
</dbReference>
<dbReference type="AlphaFoldDB" id="A0A7S2NQ27"/>
<accession>A0A7S2NQ27</accession>
<dbReference type="InterPro" id="IPR020936">
    <property type="entry name" value="TrhO"/>
</dbReference>
<dbReference type="PANTHER" id="PTHR43268:SF7">
    <property type="entry name" value="RHODANESE DOMAIN-CONTAINING PROTEIN"/>
    <property type="match status" value="1"/>
</dbReference>
<dbReference type="PROSITE" id="PS50206">
    <property type="entry name" value="RHODANESE_3"/>
    <property type="match status" value="1"/>
</dbReference>
<gene>
    <name evidence="2" type="ORF">LDAN0321_LOCUS122</name>
</gene>
<name>A0A7S2NQ27_9STRA</name>
<proteinExistence type="predicted"/>
<organism evidence="2">
    <name type="scientific">Leptocylindrus danicus</name>
    <dbReference type="NCBI Taxonomy" id="163516"/>
    <lineage>
        <taxon>Eukaryota</taxon>
        <taxon>Sar</taxon>
        <taxon>Stramenopiles</taxon>
        <taxon>Ochrophyta</taxon>
        <taxon>Bacillariophyta</taxon>
        <taxon>Coscinodiscophyceae</taxon>
        <taxon>Chaetocerotophycidae</taxon>
        <taxon>Leptocylindrales</taxon>
        <taxon>Leptocylindraceae</taxon>
        <taxon>Leptocylindrus</taxon>
    </lineage>
</organism>
<evidence type="ECO:0000313" key="2">
    <source>
        <dbReference type="EMBL" id="CAD9554144.1"/>
    </source>
</evidence>
<dbReference type="SMART" id="SM00450">
    <property type="entry name" value="RHOD"/>
    <property type="match status" value="1"/>
</dbReference>
<dbReference type="Gene3D" id="3.30.70.100">
    <property type="match status" value="1"/>
</dbReference>
<dbReference type="Pfam" id="PF17773">
    <property type="entry name" value="UPF0176_N"/>
    <property type="match status" value="1"/>
</dbReference>
<dbReference type="InterPro" id="IPR040503">
    <property type="entry name" value="TRHO_N"/>
</dbReference>
<reference evidence="2" key="1">
    <citation type="submission" date="2021-01" db="EMBL/GenBank/DDBJ databases">
        <authorList>
            <person name="Corre E."/>
            <person name="Pelletier E."/>
            <person name="Niang G."/>
            <person name="Scheremetjew M."/>
            <person name="Finn R."/>
            <person name="Kale V."/>
            <person name="Holt S."/>
            <person name="Cochrane G."/>
            <person name="Meng A."/>
            <person name="Brown T."/>
            <person name="Cohen L."/>
        </authorList>
    </citation>
    <scope>NUCLEOTIDE SEQUENCE</scope>
    <source>
        <strain evidence="2">B650</strain>
    </source>
</reference>
<sequence length="404" mass="45856">MDVQPDEWIENNDDLMNNESGGEHEYMIMLFYIYTVIESVADTITFQKNLCEELFLKGRIRVSAEGLNVVLSGTKSNLQCYENRLLAHLNGTVTSQDLDVKYCPFRSDIPASKQLFDYLSIKKTKDLVSLEDQLGDEETNTFKPAPHLSPKEWHEALQSATSEDSIIIDARNVYESKIGYFTTPFQDGCGAPTLLTNTRRYSQLPPILKESVHHLAGKNIYMYCTGGVRCEKVSQYVQKLANSDDWIGEKPKVFQLKGGIQRYLETYGHLEADNVDDESSDQIMHKSDGNFSQSCLFQGKNFVFDQRRFDPQVGVGTVGACNMCSMPHFDYDNGHSPSENREARCCRCRILVLICSSCREKVVCAGEEFSQGKIRVFCGLNGTQCINEGNDFHFEFKRHVRIIP</sequence>
<dbReference type="InterPro" id="IPR001763">
    <property type="entry name" value="Rhodanese-like_dom"/>
</dbReference>
<dbReference type="SUPFAM" id="SSF52821">
    <property type="entry name" value="Rhodanese/Cell cycle control phosphatase"/>
    <property type="match status" value="1"/>
</dbReference>
<evidence type="ECO:0000259" key="1">
    <source>
        <dbReference type="PROSITE" id="PS50206"/>
    </source>
</evidence>
<feature type="domain" description="Rhodanese" evidence="1">
    <location>
        <begin position="161"/>
        <end position="272"/>
    </location>
</feature>
<protein>
    <recommendedName>
        <fullName evidence="1">Rhodanese domain-containing protein</fullName>
    </recommendedName>
</protein>
<dbReference type="InterPro" id="IPR036873">
    <property type="entry name" value="Rhodanese-like_dom_sf"/>
</dbReference>
<dbReference type="Gene3D" id="3.40.250.10">
    <property type="entry name" value="Rhodanese-like domain"/>
    <property type="match status" value="1"/>
</dbReference>